<dbReference type="eggNOG" id="COG0331">
    <property type="taxonomic scope" value="Bacteria"/>
</dbReference>
<dbReference type="InterPro" id="IPR050858">
    <property type="entry name" value="Mal-CoA-ACP_Trans/PKS_FabD"/>
</dbReference>
<proteinExistence type="predicted"/>
<dbReference type="RefSeq" id="WP_006037605.1">
    <property type="nucleotide sequence ID" value="NZ_AEDD01000003.1"/>
</dbReference>
<sequence>MTNIGMLFPGHGAQYSGMAKKWLDYWMVPMIFEEASDSLGFDVQEFCLNGDPADLARTELAQPILLTVGYIAFRILMDEYDWKPAYLAGHSLGEFTALTCAEAIRFGDALKLVSMRGKLMKQTAEEAGGSMIALMGLTAEEIELECRRISERIGYVQISNYNSAEQCTLSGTAAALSEAASVLESKGARLIDVGVNAPYHSPLMEAVVRPLREELQRYELKLPSIEVVSNTMAREFRQVDELREAMAVQIVQPVRWYESIAYMVSQGVTEFIEAGPQSMLRNLMMVNEWDANIYAFDLRSDAELIHEMLRTDDPLQEVDRNRKARLVQGCLAEAVCTENQGGNEDRYQSEVVLPYRHLKLWYQQAMKSESDIPFHRLDKALQLLQSIMDVKQVPAEEQRQRFQRILYQSGLFDRFEHFLRA</sequence>
<evidence type="ECO:0000259" key="5">
    <source>
        <dbReference type="SMART" id="SM00827"/>
    </source>
</evidence>
<keyword evidence="2 6" id="KW-0808">Transferase</keyword>
<evidence type="ECO:0000256" key="1">
    <source>
        <dbReference type="ARBA" id="ARBA00013258"/>
    </source>
</evidence>
<dbReference type="EMBL" id="AEDD01000003">
    <property type="protein sequence ID" value="EFM11986.1"/>
    <property type="molecule type" value="Genomic_DNA"/>
</dbReference>
<reference evidence="6 7" key="1">
    <citation type="submission" date="2010-07" db="EMBL/GenBank/DDBJ databases">
        <title>The draft genome of Paenibacillus curdlanolyticus YK9.</title>
        <authorList>
            <consortium name="US DOE Joint Genome Institute (JGI-PGF)"/>
            <person name="Lucas S."/>
            <person name="Copeland A."/>
            <person name="Lapidus A."/>
            <person name="Cheng J.-F."/>
            <person name="Bruce D."/>
            <person name="Goodwin L."/>
            <person name="Pitluck S."/>
            <person name="Land M.L."/>
            <person name="Hauser L."/>
            <person name="Chang Y.-J."/>
            <person name="Jeffries C."/>
            <person name="Anderson I.J."/>
            <person name="Johnson E."/>
            <person name="Loganathan U."/>
            <person name="Mulhopadhyay B."/>
            <person name="Kyrpides N."/>
            <person name="Woyke T.J."/>
        </authorList>
    </citation>
    <scope>NUCLEOTIDE SEQUENCE [LARGE SCALE GENOMIC DNA]</scope>
    <source>
        <strain evidence="6 7">YK9</strain>
    </source>
</reference>
<dbReference type="GO" id="GO:0005829">
    <property type="term" value="C:cytosol"/>
    <property type="evidence" value="ECO:0007669"/>
    <property type="project" value="TreeGrafter"/>
</dbReference>
<dbReference type="PANTHER" id="PTHR42681:SF1">
    <property type="entry name" value="MALONYL-COA-ACYL CARRIER PROTEIN TRANSACYLASE, MITOCHONDRIAL"/>
    <property type="match status" value="1"/>
</dbReference>
<dbReference type="EC" id="2.3.1.39" evidence="1"/>
<dbReference type="Proteomes" id="UP000005387">
    <property type="component" value="Unassembled WGS sequence"/>
</dbReference>
<evidence type="ECO:0000256" key="2">
    <source>
        <dbReference type="ARBA" id="ARBA00022679"/>
    </source>
</evidence>
<feature type="domain" description="Malonyl-CoA:ACP transacylase (MAT)" evidence="5">
    <location>
        <begin position="7"/>
        <end position="302"/>
    </location>
</feature>
<accession>E0I7H0</accession>
<dbReference type="SUPFAM" id="SSF52151">
    <property type="entry name" value="FabD/lysophospholipase-like"/>
    <property type="match status" value="1"/>
</dbReference>
<protein>
    <recommendedName>
        <fullName evidence="1">[acyl-carrier-protein] S-malonyltransferase</fullName>
        <ecNumber evidence="1">2.3.1.39</ecNumber>
    </recommendedName>
</protein>
<dbReference type="GO" id="GO:0004314">
    <property type="term" value="F:[acyl-carrier-protein] S-malonyltransferase activity"/>
    <property type="evidence" value="ECO:0007669"/>
    <property type="project" value="UniProtKB-EC"/>
</dbReference>
<dbReference type="InterPro" id="IPR016036">
    <property type="entry name" value="Malonyl_transacylase_ACP-bd"/>
</dbReference>
<dbReference type="OrthoDB" id="9805460at2"/>
<comment type="catalytic activity">
    <reaction evidence="4">
        <text>holo-[ACP] + malonyl-CoA = malonyl-[ACP] + CoA</text>
        <dbReference type="Rhea" id="RHEA:41792"/>
        <dbReference type="Rhea" id="RHEA-COMP:9623"/>
        <dbReference type="Rhea" id="RHEA-COMP:9685"/>
        <dbReference type="ChEBI" id="CHEBI:57287"/>
        <dbReference type="ChEBI" id="CHEBI:57384"/>
        <dbReference type="ChEBI" id="CHEBI:64479"/>
        <dbReference type="ChEBI" id="CHEBI:78449"/>
        <dbReference type="EC" id="2.3.1.39"/>
    </reaction>
</comment>
<organism evidence="6 7">
    <name type="scientific">Paenibacillus curdlanolyticus YK9</name>
    <dbReference type="NCBI Taxonomy" id="717606"/>
    <lineage>
        <taxon>Bacteria</taxon>
        <taxon>Bacillati</taxon>
        <taxon>Bacillota</taxon>
        <taxon>Bacilli</taxon>
        <taxon>Bacillales</taxon>
        <taxon>Paenibacillaceae</taxon>
        <taxon>Paenibacillus</taxon>
    </lineage>
</organism>
<evidence type="ECO:0000256" key="4">
    <source>
        <dbReference type="ARBA" id="ARBA00048462"/>
    </source>
</evidence>
<dbReference type="Pfam" id="PF00698">
    <property type="entry name" value="Acyl_transf_1"/>
    <property type="match status" value="1"/>
</dbReference>
<dbReference type="STRING" id="717606.PaecuDRAFT_1594"/>
<dbReference type="Gene3D" id="3.40.366.10">
    <property type="entry name" value="Malonyl-Coenzyme A Acyl Carrier Protein, domain 2"/>
    <property type="match status" value="1"/>
</dbReference>
<dbReference type="SUPFAM" id="SSF55048">
    <property type="entry name" value="Probable ACP-binding domain of malonyl-CoA ACP transacylase"/>
    <property type="match status" value="1"/>
</dbReference>
<evidence type="ECO:0000313" key="6">
    <source>
        <dbReference type="EMBL" id="EFM11986.1"/>
    </source>
</evidence>
<name>E0I7H0_9BACL</name>
<keyword evidence="7" id="KW-1185">Reference proteome</keyword>
<dbReference type="SMART" id="SM00827">
    <property type="entry name" value="PKS_AT"/>
    <property type="match status" value="1"/>
</dbReference>
<dbReference type="AlphaFoldDB" id="E0I7H0"/>
<dbReference type="GO" id="GO:0006633">
    <property type="term" value="P:fatty acid biosynthetic process"/>
    <property type="evidence" value="ECO:0007669"/>
    <property type="project" value="TreeGrafter"/>
</dbReference>
<keyword evidence="3" id="KW-0012">Acyltransferase</keyword>
<dbReference type="InterPro" id="IPR014043">
    <property type="entry name" value="Acyl_transferase_dom"/>
</dbReference>
<evidence type="ECO:0000256" key="3">
    <source>
        <dbReference type="ARBA" id="ARBA00023315"/>
    </source>
</evidence>
<gene>
    <name evidence="6" type="ORF">PaecuDRAFT_1594</name>
</gene>
<dbReference type="PANTHER" id="PTHR42681">
    <property type="entry name" value="MALONYL-COA-ACYL CARRIER PROTEIN TRANSACYLASE, MITOCHONDRIAL"/>
    <property type="match status" value="1"/>
</dbReference>
<dbReference type="Gene3D" id="3.30.70.250">
    <property type="entry name" value="Malonyl-CoA ACP transacylase, ACP-binding"/>
    <property type="match status" value="1"/>
</dbReference>
<dbReference type="InterPro" id="IPR001227">
    <property type="entry name" value="Ac_transferase_dom_sf"/>
</dbReference>
<dbReference type="InterPro" id="IPR016035">
    <property type="entry name" value="Acyl_Trfase/lysoPLipase"/>
</dbReference>
<evidence type="ECO:0000313" key="7">
    <source>
        <dbReference type="Proteomes" id="UP000005387"/>
    </source>
</evidence>